<protein>
    <submittedName>
        <fullName evidence="1">Uncharacterized protein</fullName>
    </submittedName>
</protein>
<comment type="caution">
    <text evidence="1">The sequence shown here is derived from an EMBL/GenBank/DDBJ whole genome shotgun (WGS) entry which is preliminary data.</text>
</comment>
<organism evidence="1 2">
    <name type="scientific">Bionectria ochroleuca</name>
    <name type="common">Gliocladium roseum</name>
    <dbReference type="NCBI Taxonomy" id="29856"/>
    <lineage>
        <taxon>Eukaryota</taxon>
        <taxon>Fungi</taxon>
        <taxon>Dikarya</taxon>
        <taxon>Ascomycota</taxon>
        <taxon>Pezizomycotina</taxon>
        <taxon>Sordariomycetes</taxon>
        <taxon>Hypocreomycetidae</taxon>
        <taxon>Hypocreales</taxon>
        <taxon>Bionectriaceae</taxon>
        <taxon>Clonostachys</taxon>
    </lineage>
</organism>
<name>A0ABY6UN90_BIOOC</name>
<gene>
    <name evidence="1" type="ORF">CLO192961_LOCUS329046</name>
</gene>
<sequence>MSYAAIGGNGVRAGDNATVTYTKTGAQVTAVKANSETYVHIGVPSPANATDKLGNFWISCSGKDAVAYATDVWIYYGDQLIEPKPLPTHPYGDIKEDVSNNISDFDVHMSLPLGINITLKLAFVDTTTPFTINSVSLGFIA</sequence>
<evidence type="ECO:0000313" key="1">
    <source>
        <dbReference type="EMBL" id="VUC32799.1"/>
    </source>
</evidence>
<dbReference type="EMBL" id="CABFNS010000851">
    <property type="protein sequence ID" value="VUC32799.1"/>
    <property type="molecule type" value="Genomic_DNA"/>
</dbReference>
<reference evidence="1 2" key="1">
    <citation type="submission" date="2019-06" db="EMBL/GenBank/DDBJ databases">
        <authorList>
            <person name="Broberg M."/>
        </authorList>
    </citation>
    <scope>NUCLEOTIDE SEQUENCE [LARGE SCALE GENOMIC DNA]</scope>
</reference>
<accession>A0ABY6UN90</accession>
<keyword evidence="2" id="KW-1185">Reference proteome</keyword>
<evidence type="ECO:0000313" key="2">
    <source>
        <dbReference type="Proteomes" id="UP000766486"/>
    </source>
</evidence>
<proteinExistence type="predicted"/>
<dbReference type="Proteomes" id="UP000766486">
    <property type="component" value="Unassembled WGS sequence"/>
</dbReference>